<gene>
    <name evidence="2" type="ORF">FB558_0005</name>
</gene>
<dbReference type="SUPFAM" id="SSF50494">
    <property type="entry name" value="Trypsin-like serine proteases"/>
    <property type="match status" value="1"/>
</dbReference>
<dbReference type="AlphaFoldDB" id="A0A543DVC5"/>
<protein>
    <recommendedName>
        <fullName evidence="4">Trypsin-like peptidase</fullName>
    </recommendedName>
</protein>
<dbReference type="Pfam" id="PF13365">
    <property type="entry name" value="Trypsin_2"/>
    <property type="match status" value="1"/>
</dbReference>
<evidence type="ECO:0000313" key="3">
    <source>
        <dbReference type="Proteomes" id="UP000315677"/>
    </source>
</evidence>
<sequence length="275" mass="29824">MTYSAPTCLAREHRLSVAEPSARSLMLEMLAGDTLVARGTGFVVVTDAQPFLITNRHNLIGRDSDNEPLGNGRIPTRVGIWHSAVTTDSIGWTQRTEELYFEPGSPRWLEHPQHGRRVDVVALPLHSADGLQLRPYNPAASNPSFVNMEVSADVFIVGFPFNLAAGGRLAIWSRGTVATDPIIDYDGLPQFLVDSRTRQGQSGSPVIHWSQASGTTRHPDGSVSMGYSPPTATLLGVYSGRVNKESDLGRVWKPQVIAEIIRGQMNPTGESLASG</sequence>
<feature type="compositionally biased region" description="Polar residues" evidence="1">
    <location>
        <begin position="202"/>
        <end position="216"/>
    </location>
</feature>
<evidence type="ECO:0008006" key="4">
    <source>
        <dbReference type="Google" id="ProtNLM"/>
    </source>
</evidence>
<evidence type="ECO:0000256" key="1">
    <source>
        <dbReference type="SAM" id="MobiDB-lite"/>
    </source>
</evidence>
<dbReference type="Proteomes" id="UP000315677">
    <property type="component" value="Unassembled WGS sequence"/>
</dbReference>
<proteinExistence type="predicted"/>
<accession>A0A543DVC5</accession>
<organism evidence="2 3">
    <name type="scientific">Pseudonocardia kunmingensis</name>
    <dbReference type="NCBI Taxonomy" id="630975"/>
    <lineage>
        <taxon>Bacteria</taxon>
        <taxon>Bacillati</taxon>
        <taxon>Actinomycetota</taxon>
        <taxon>Actinomycetes</taxon>
        <taxon>Pseudonocardiales</taxon>
        <taxon>Pseudonocardiaceae</taxon>
        <taxon>Pseudonocardia</taxon>
    </lineage>
</organism>
<evidence type="ECO:0000313" key="2">
    <source>
        <dbReference type="EMBL" id="TQM13275.1"/>
    </source>
</evidence>
<keyword evidence="3" id="KW-1185">Reference proteome</keyword>
<feature type="region of interest" description="Disordered" evidence="1">
    <location>
        <begin position="202"/>
        <end position="223"/>
    </location>
</feature>
<reference evidence="2 3" key="1">
    <citation type="submission" date="2019-06" db="EMBL/GenBank/DDBJ databases">
        <title>Sequencing the genomes of 1000 actinobacteria strains.</title>
        <authorList>
            <person name="Klenk H.-P."/>
        </authorList>
    </citation>
    <scope>NUCLEOTIDE SEQUENCE [LARGE SCALE GENOMIC DNA]</scope>
    <source>
        <strain evidence="2 3">DSM 45301</strain>
    </source>
</reference>
<dbReference type="EMBL" id="VFPA01000001">
    <property type="protein sequence ID" value="TQM13275.1"/>
    <property type="molecule type" value="Genomic_DNA"/>
</dbReference>
<comment type="caution">
    <text evidence="2">The sequence shown here is derived from an EMBL/GenBank/DDBJ whole genome shotgun (WGS) entry which is preliminary data.</text>
</comment>
<dbReference type="InterPro" id="IPR009003">
    <property type="entry name" value="Peptidase_S1_PA"/>
</dbReference>
<name>A0A543DVC5_9PSEU</name>